<accession>A0A9N8HAK0</accession>
<keyword evidence="3" id="KW-1185">Reference proteome</keyword>
<proteinExistence type="predicted"/>
<evidence type="ECO:0000313" key="2">
    <source>
        <dbReference type="EMBL" id="CAB9507266.1"/>
    </source>
</evidence>
<feature type="compositionally biased region" description="Polar residues" evidence="1">
    <location>
        <begin position="10"/>
        <end position="20"/>
    </location>
</feature>
<dbReference type="AlphaFoldDB" id="A0A9N8HAK0"/>
<feature type="region of interest" description="Disordered" evidence="1">
    <location>
        <begin position="1"/>
        <end position="20"/>
    </location>
</feature>
<organism evidence="2 3">
    <name type="scientific">Seminavis robusta</name>
    <dbReference type="NCBI Taxonomy" id="568900"/>
    <lineage>
        <taxon>Eukaryota</taxon>
        <taxon>Sar</taxon>
        <taxon>Stramenopiles</taxon>
        <taxon>Ochrophyta</taxon>
        <taxon>Bacillariophyta</taxon>
        <taxon>Bacillariophyceae</taxon>
        <taxon>Bacillariophycidae</taxon>
        <taxon>Naviculales</taxon>
        <taxon>Naviculaceae</taxon>
        <taxon>Seminavis</taxon>
    </lineage>
</organism>
<dbReference type="EMBL" id="CAICTM010000298">
    <property type="protein sequence ID" value="CAB9507266.1"/>
    <property type="molecule type" value="Genomic_DNA"/>
</dbReference>
<gene>
    <name evidence="2" type="ORF">SEMRO_299_G111430.1</name>
</gene>
<evidence type="ECO:0000313" key="3">
    <source>
        <dbReference type="Proteomes" id="UP001153069"/>
    </source>
</evidence>
<sequence length="281" mass="32245">MSKPKAAQPVKSSPTSSGQHDASIIITSSLIPMFPSIMLTNSTIQSLHKHLIGLPLDVPIFISVDRPPDSQLNEGDNKQRLEEYIQRLQKADFAPFTNVKVVPMEVHRHLAGSINHTLALHVKTPIFYIIEHNAPFLRNVEHEKLVQTMKQNPDVLQNIRFLLQDEPHAWTVRKSSCHVKKSARQFKENGKDFVRVDVDVPSGDLKLNGMEFYVTSSWRSYNQITSREYYDKMLKEIAYLVRDPRWPMERNAQNDCSQHGQQVYGPRLDAYPYIQQLSVGT</sequence>
<name>A0A9N8HAK0_9STRA</name>
<reference evidence="2" key="1">
    <citation type="submission" date="2020-06" db="EMBL/GenBank/DDBJ databases">
        <authorList>
            <consortium name="Plant Systems Biology data submission"/>
        </authorList>
    </citation>
    <scope>NUCLEOTIDE SEQUENCE</scope>
    <source>
        <strain evidence="2">D6</strain>
    </source>
</reference>
<comment type="caution">
    <text evidence="2">The sequence shown here is derived from an EMBL/GenBank/DDBJ whole genome shotgun (WGS) entry which is preliminary data.</text>
</comment>
<evidence type="ECO:0000256" key="1">
    <source>
        <dbReference type="SAM" id="MobiDB-lite"/>
    </source>
</evidence>
<dbReference type="Proteomes" id="UP001153069">
    <property type="component" value="Unassembled WGS sequence"/>
</dbReference>
<protein>
    <submittedName>
        <fullName evidence="2">Uncharacterized protein</fullName>
    </submittedName>
</protein>